<protein>
    <submittedName>
        <fullName evidence="1">Uncharacterized protein conserved in bacteria</fullName>
    </submittedName>
</protein>
<name>A0A3S4ZPZ0_9FIRM</name>
<sequence length="445" mass="50377">MKEHFKTVIIGVLLVTSVFLAEKIWLAAPPGPEELLPKAQPKIAENIEPRVLPASMLVNFGDGKHTKIYQLQNLWPFYRNILKRSSEINEKVRWESVGTARYLKLHEEPSVVFDLENAVYSDLLKKMYNLDDIEEDIRQLYFSESEGMLVVTDNGIFKPRVPQSYSDIETYISSVAKENLPSYSSLWERYGIPRAVYLPDGAAGFAPGHIYRNELSDMPAAYKNDLVQRLLKVSIDDIHVIVEEDSVLYVAGQKSVRLFKNGILEYRNGGESQGSGTDAASAVQTAMAFTVRATGNGDSLYVKDVVPVRDNGRGGYRVSLNFFERGIGVVPVDGRIKNYVEAEIYDNQVRSFRYIYRNNSGERVEDEPVSTLSVDEIVAKNPNVFGDPARGYNKILKDVRDFGLCYIDYADHSRSKLRYGYTFRIDDEDYLFDAQTGAYIGGERE</sequence>
<organism evidence="1 2">
    <name type="scientific">Aedoeadaptatus ivorii</name>
    <dbReference type="NCBI Taxonomy" id="54006"/>
    <lineage>
        <taxon>Bacteria</taxon>
        <taxon>Bacillati</taxon>
        <taxon>Bacillota</taxon>
        <taxon>Tissierellia</taxon>
        <taxon>Tissierellales</taxon>
        <taxon>Peptoniphilaceae</taxon>
        <taxon>Aedoeadaptatus</taxon>
    </lineage>
</organism>
<keyword evidence="2" id="KW-1185">Reference proteome</keyword>
<gene>
    <name evidence="1" type="ORF">NCTC13079_00367</name>
</gene>
<reference evidence="1 2" key="1">
    <citation type="submission" date="2018-12" db="EMBL/GenBank/DDBJ databases">
        <authorList>
            <consortium name="Pathogen Informatics"/>
        </authorList>
    </citation>
    <scope>NUCLEOTIDE SEQUENCE [LARGE SCALE GENOMIC DNA]</scope>
    <source>
        <strain evidence="1 2">NCTC13079</strain>
    </source>
</reference>
<dbReference type="RefSeq" id="WP_126464823.1">
    <property type="nucleotide sequence ID" value="NZ_LR134523.1"/>
</dbReference>
<accession>A0A3S4ZPZ0</accession>
<proteinExistence type="predicted"/>
<dbReference type="OrthoDB" id="1696612at2"/>
<dbReference type="AlphaFoldDB" id="A0A3S4ZPZ0"/>
<evidence type="ECO:0000313" key="1">
    <source>
        <dbReference type="EMBL" id="VEJ34871.1"/>
    </source>
</evidence>
<dbReference type="KEGG" id="piv:NCTC13079_00367"/>
<evidence type="ECO:0000313" key="2">
    <source>
        <dbReference type="Proteomes" id="UP000269544"/>
    </source>
</evidence>
<dbReference type="EMBL" id="LR134523">
    <property type="protein sequence ID" value="VEJ34871.1"/>
    <property type="molecule type" value="Genomic_DNA"/>
</dbReference>
<dbReference type="Proteomes" id="UP000269544">
    <property type="component" value="Chromosome"/>
</dbReference>